<name>A0A495S3Q8_9FLAO</name>
<evidence type="ECO:0000313" key="1">
    <source>
        <dbReference type="EMBL" id="RKS93738.1"/>
    </source>
</evidence>
<evidence type="ECO:0000313" key="2">
    <source>
        <dbReference type="Proteomes" id="UP000280091"/>
    </source>
</evidence>
<reference evidence="1 2" key="1">
    <citation type="submission" date="2018-10" db="EMBL/GenBank/DDBJ databases">
        <title>Genomic Encyclopedia of Archaeal and Bacterial Type Strains, Phase II (KMG-II): from individual species to whole genera.</title>
        <authorList>
            <person name="Goeker M."/>
        </authorList>
    </citation>
    <scope>NUCLEOTIDE SEQUENCE [LARGE SCALE GENOMIC DNA]</scope>
    <source>
        <strain evidence="1 2">DSM 15094</strain>
    </source>
</reference>
<dbReference type="RefSeq" id="WP_121365005.1">
    <property type="nucleotide sequence ID" value="NZ_RBXA01000002.1"/>
</dbReference>
<protein>
    <submittedName>
        <fullName evidence="1">Uncharacterized protein</fullName>
    </submittedName>
</protein>
<accession>A0A495S3Q8</accession>
<sequence>MTTQDKVNTLVKIYSTFDKNILSKSLSRVRFVITTHQHETDNNTVKIKDTDEINDVITEFNEQVGLKPLGFVIEDARLLKSMGGYIIIQLLDINIVS</sequence>
<organism evidence="1 2">
    <name type="scientific">Flavobacterium limicola</name>
    <dbReference type="NCBI Taxonomy" id="180441"/>
    <lineage>
        <taxon>Bacteria</taxon>
        <taxon>Pseudomonadati</taxon>
        <taxon>Bacteroidota</taxon>
        <taxon>Flavobacteriia</taxon>
        <taxon>Flavobacteriales</taxon>
        <taxon>Flavobacteriaceae</taxon>
        <taxon>Flavobacterium</taxon>
    </lineage>
</organism>
<dbReference type="Proteomes" id="UP000280091">
    <property type="component" value="Unassembled WGS sequence"/>
</dbReference>
<proteinExistence type="predicted"/>
<gene>
    <name evidence="1" type="ORF">BC952_1579</name>
</gene>
<comment type="caution">
    <text evidence="1">The sequence shown here is derived from an EMBL/GenBank/DDBJ whole genome shotgun (WGS) entry which is preliminary data.</text>
</comment>
<keyword evidence="2" id="KW-1185">Reference proteome</keyword>
<dbReference type="AlphaFoldDB" id="A0A495S3Q8"/>
<dbReference type="EMBL" id="RBXA01000002">
    <property type="protein sequence ID" value="RKS93738.1"/>
    <property type="molecule type" value="Genomic_DNA"/>
</dbReference>